<dbReference type="Proteomes" id="UP001207918">
    <property type="component" value="Unassembled WGS sequence"/>
</dbReference>
<keyword evidence="4" id="KW-0472">Membrane</keyword>
<evidence type="ECO:0000256" key="3">
    <source>
        <dbReference type="ARBA" id="ARBA00022989"/>
    </source>
</evidence>
<evidence type="ECO:0000313" key="6">
    <source>
        <dbReference type="EMBL" id="MCW9706894.1"/>
    </source>
</evidence>
<dbReference type="SUPFAM" id="SSF69318">
    <property type="entry name" value="Integrin alpha N-terminal domain"/>
    <property type="match status" value="1"/>
</dbReference>
<dbReference type="PANTHER" id="PTHR21419">
    <property type="match status" value="1"/>
</dbReference>
<dbReference type="InterPro" id="IPR055409">
    <property type="entry name" value="Beta-prop_FAM234A_B"/>
</dbReference>
<dbReference type="InterPro" id="IPR015943">
    <property type="entry name" value="WD40/YVTN_repeat-like_dom_sf"/>
</dbReference>
<keyword evidence="3" id="KW-1133">Transmembrane helix</keyword>
<comment type="caution">
    <text evidence="6">The sequence shown here is derived from an EMBL/GenBank/DDBJ whole genome shotgun (WGS) entry which is preliminary data.</text>
</comment>
<dbReference type="EMBL" id="JAGGJA010000005">
    <property type="protein sequence ID" value="MCW9706894.1"/>
    <property type="molecule type" value="Genomic_DNA"/>
</dbReference>
<gene>
    <name evidence="6" type="ORF">J6I44_08495</name>
</gene>
<evidence type="ECO:0000313" key="7">
    <source>
        <dbReference type="Proteomes" id="UP001207918"/>
    </source>
</evidence>
<proteinExistence type="predicted"/>
<reference evidence="6 7" key="1">
    <citation type="submission" date="2021-03" db="EMBL/GenBank/DDBJ databases">
        <title>Aliifodinibius sp. nov., a new bacterium isolated from saline soil.</title>
        <authorList>
            <person name="Galisteo C."/>
            <person name="De La Haba R."/>
            <person name="Sanchez-Porro C."/>
            <person name="Ventosa A."/>
        </authorList>
    </citation>
    <scope>NUCLEOTIDE SEQUENCE [LARGE SCALE GENOMIC DNA]</scope>
    <source>
        <strain evidence="6 7">1BSP15-2V2</strain>
    </source>
</reference>
<evidence type="ECO:0000256" key="1">
    <source>
        <dbReference type="ARBA" id="ARBA00004167"/>
    </source>
</evidence>
<dbReference type="PANTHER" id="PTHR21419:SF30">
    <property type="entry name" value="IG-LIKE DOMAIN-CONTAINING PROTEIN"/>
    <property type="match status" value="1"/>
</dbReference>
<keyword evidence="2" id="KW-0812">Transmembrane</keyword>
<sequence>MKEKVLRIFFFLTVLAVIGIGQEADAQIQIQEVWTSQYQNLGVYSSPRVADLNQDGTKDIILGAGRQEFEATDSAVVAINGMDGSMLWNVGARDQMFGSATLLDVSQDSVPDIFISGRSAELKGINGETGKVMWEFYEENDPIPSAKGYYNFYNPQAIPDQNGDGVSDLLVSNGGDVNAAPDDSNRPPGYLMIIDAQNGTLLAKAPMPDGRETYMSPVVAQIHPADQEYTVIFGTGGETIGGRLYRTTIEDVMRQDLSDAIVLDSSQNKGYIAPPVLADITEDDYLDIIANAVEGKIIAVNGQNNRSLWSQKIPGAEAYNSIAVGYFNKDSIPDFFTGFSKGVWPDLPESDQLMIDGKTGDIVFQDSLGMHQTSSAVVADFNSDGFDDGLMSINIAIIKKQILKFYHNLLVVFDFKSGKTYQLTDYAPGVNLASTPWVGDLDDDGKLDIIYCSLTEDRNIFAMDGFKVSRISTNIKLKHAVRWGAYMGSGYNGIFK</sequence>
<keyword evidence="7" id="KW-1185">Reference proteome</keyword>
<protein>
    <submittedName>
        <fullName evidence="6">PQQ-binding-like beta-propeller repeat protein</fullName>
    </submittedName>
</protein>
<dbReference type="RefSeq" id="WP_265765641.1">
    <property type="nucleotide sequence ID" value="NZ_JAGGJA010000005.1"/>
</dbReference>
<dbReference type="Pfam" id="PF23727">
    <property type="entry name" value="Beta-prop_FAM234A_B"/>
    <property type="match status" value="1"/>
</dbReference>
<organism evidence="6 7">
    <name type="scientific">Fodinibius salsisoli</name>
    <dbReference type="NCBI Taxonomy" id="2820877"/>
    <lineage>
        <taxon>Bacteria</taxon>
        <taxon>Pseudomonadati</taxon>
        <taxon>Balneolota</taxon>
        <taxon>Balneolia</taxon>
        <taxon>Balneolales</taxon>
        <taxon>Balneolaceae</taxon>
        <taxon>Fodinibius</taxon>
    </lineage>
</organism>
<evidence type="ECO:0000256" key="2">
    <source>
        <dbReference type="ARBA" id="ARBA00022692"/>
    </source>
</evidence>
<name>A0ABT3PLR3_9BACT</name>
<dbReference type="Gene3D" id="2.130.10.10">
    <property type="entry name" value="YVTN repeat-like/Quinoprotein amine dehydrogenase"/>
    <property type="match status" value="1"/>
</dbReference>
<evidence type="ECO:0000256" key="4">
    <source>
        <dbReference type="ARBA" id="ARBA00023136"/>
    </source>
</evidence>
<dbReference type="InterPro" id="IPR045232">
    <property type="entry name" value="FAM234"/>
</dbReference>
<dbReference type="InterPro" id="IPR028994">
    <property type="entry name" value="Integrin_alpha_N"/>
</dbReference>
<accession>A0ABT3PLR3</accession>
<evidence type="ECO:0000259" key="5">
    <source>
        <dbReference type="Pfam" id="PF23727"/>
    </source>
</evidence>
<feature type="domain" description="FAM234A/B beta-propeller" evidence="5">
    <location>
        <begin position="67"/>
        <end position="171"/>
    </location>
</feature>
<comment type="subcellular location">
    <subcellularLocation>
        <location evidence="1">Membrane</location>
        <topology evidence="1">Single-pass membrane protein</topology>
    </subcellularLocation>
</comment>